<accession>A0A1B6MLL4</accession>
<protein>
    <submittedName>
        <fullName evidence="2">Uncharacterized protein</fullName>
    </submittedName>
</protein>
<dbReference type="EMBL" id="GEBQ01003185">
    <property type="protein sequence ID" value="JAT36792.1"/>
    <property type="molecule type" value="Transcribed_RNA"/>
</dbReference>
<dbReference type="AlphaFoldDB" id="A0A1B6MLL4"/>
<name>A0A1B6MLL4_9HEMI</name>
<proteinExistence type="predicted"/>
<feature type="non-terminal residue" evidence="2">
    <location>
        <position position="109"/>
    </location>
</feature>
<evidence type="ECO:0000256" key="1">
    <source>
        <dbReference type="SAM" id="MobiDB-lite"/>
    </source>
</evidence>
<organism evidence="2">
    <name type="scientific">Graphocephala atropunctata</name>
    <dbReference type="NCBI Taxonomy" id="36148"/>
    <lineage>
        <taxon>Eukaryota</taxon>
        <taxon>Metazoa</taxon>
        <taxon>Ecdysozoa</taxon>
        <taxon>Arthropoda</taxon>
        <taxon>Hexapoda</taxon>
        <taxon>Insecta</taxon>
        <taxon>Pterygota</taxon>
        <taxon>Neoptera</taxon>
        <taxon>Paraneoptera</taxon>
        <taxon>Hemiptera</taxon>
        <taxon>Auchenorrhyncha</taxon>
        <taxon>Membracoidea</taxon>
        <taxon>Cicadellidae</taxon>
        <taxon>Cicadellinae</taxon>
        <taxon>Cicadellini</taxon>
        <taxon>Graphocephala</taxon>
    </lineage>
</organism>
<evidence type="ECO:0000313" key="2">
    <source>
        <dbReference type="EMBL" id="JAT36792.1"/>
    </source>
</evidence>
<feature type="region of interest" description="Disordered" evidence="1">
    <location>
        <begin position="88"/>
        <end position="109"/>
    </location>
</feature>
<feature type="non-terminal residue" evidence="2">
    <location>
        <position position="1"/>
    </location>
</feature>
<sequence>YIQMCQYHCQFGCFARNQVKESVSITSPISRKIKKDLRRVEIVDCNGVNAIQSSRYSECIVKEEFDSNCNICLEPNFTLESKEEFDAHRPLTQSNTRVDHNQNVDTCNE</sequence>
<reference evidence="2" key="1">
    <citation type="submission" date="2015-11" db="EMBL/GenBank/DDBJ databases">
        <title>De novo transcriptome assembly of four potential Pierce s Disease insect vectors from Arizona vineyards.</title>
        <authorList>
            <person name="Tassone E.E."/>
        </authorList>
    </citation>
    <scope>NUCLEOTIDE SEQUENCE</scope>
</reference>
<gene>
    <name evidence="2" type="ORF">g.5843</name>
</gene>